<evidence type="ECO:0000313" key="2">
    <source>
        <dbReference type="Proteomes" id="UP001589833"/>
    </source>
</evidence>
<name>A0ABV6NE24_9BACI</name>
<accession>A0ABV6NE24</accession>
<gene>
    <name evidence="1" type="ORF">ACFFH4_08140</name>
</gene>
<evidence type="ECO:0000313" key="1">
    <source>
        <dbReference type="EMBL" id="MFC0559019.1"/>
    </source>
</evidence>
<dbReference type="Proteomes" id="UP001589833">
    <property type="component" value="Unassembled WGS sequence"/>
</dbReference>
<reference evidence="1 2" key="1">
    <citation type="submission" date="2024-09" db="EMBL/GenBank/DDBJ databases">
        <authorList>
            <person name="Sun Q."/>
            <person name="Mori K."/>
        </authorList>
    </citation>
    <scope>NUCLEOTIDE SEQUENCE [LARGE SCALE GENOMIC DNA]</scope>
    <source>
        <strain evidence="1 2">NCAIM B.02301</strain>
    </source>
</reference>
<keyword evidence="2" id="KW-1185">Reference proteome</keyword>
<proteinExistence type="predicted"/>
<protein>
    <recommendedName>
        <fullName evidence="3">Transposase</fullName>
    </recommendedName>
</protein>
<evidence type="ECO:0008006" key="3">
    <source>
        <dbReference type="Google" id="ProtNLM"/>
    </source>
</evidence>
<organism evidence="1 2">
    <name type="scientific">Halalkalibacter alkalisediminis</name>
    <dbReference type="NCBI Taxonomy" id="935616"/>
    <lineage>
        <taxon>Bacteria</taxon>
        <taxon>Bacillati</taxon>
        <taxon>Bacillota</taxon>
        <taxon>Bacilli</taxon>
        <taxon>Bacillales</taxon>
        <taxon>Bacillaceae</taxon>
        <taxon>Halalkalibacter</taxon>
    </lineage>
</organism>
<dbReference type="EMBL" id="JBHLTR010000008">
    <property type="protein sequence ID" value="MFC0559019.1"/>
    <property type="molecule type" value="Genomic_DNA"/>
</dbReference>
<dbReference type="RefSeq" id="WP_390186198.1">
    <property type="nucleotide sequence ID" value="NZ_JBHLTR010000008.1"/>
</dbReference>
<sequence length="64" mass="7192">MSQQKLTIVPVTLHPEHKDRNSSISPATLPINICTIKLVNADVTFFNGVDERTIQTVLRELNHP</sequence>
<comment type="caution">
    <text evidence="1">The sequence shown here is derived from an EMBL/GenBank/DDBJ whole genome shotgun (WGS) entry which is preliminary data.</text>
</comment>